<dbReference type="AlphaFoldDB" id="A0A1X1D014"/>
<evidence type="ECO:0000313" key="2">
    <source>
        <dbReference type="EMBL" id="ORM69910.1"/>
    </source>
</evidence>
<protein>
    <recommendedName>
        <fullName evidence="4">EscI/YscI/HrpB family type III secretion system inner rod protein</fullName>
    </recommendedName>
</protein>
<dbReference type="RefSeq" id="WP_208613156.1">
    <property type="nucleotide sequence ID" value="NZ_MLFS01000067.1"/>
</dbReference>
<proteinExistence type="predicted"/>
<dbReference type="EMBL" id="MLFS01000067">
    <property type="protein sequence ID" value="ORM69910.1"/>
    <property type="molecule type" value="Genomic_DNA"/>
</dbReference>
<dbReference type="STRING" id="1076551.HA48_18595"/>
<evidence type="ECO:0008006" key="4">
    <source>
        <dbReference type="Google" id="ProtNLM"/>
    </source>
</evidence>
<comment type="caution">
    <text evidence="2">The sequence shown here is derived from an EMBL/GenBank/DDBJ whole genome shotgun (WGS) entry which is preliminary data.</text>
</comment>
<evidence type="ECO:0000313" key="3">
    <source>
        <dbReference type="Proteomes" id="UP000193104"/>
    </source>
</evidence>
<dbReference type="InterPro" id="IPR012670">
    <property type="entry name" value="T3SS_YscI/HrpB"/>
</dbReference>
<feature type="region of interest" description="Disordered" evidence="1">
    <location>
        <begin position="1"/>
        <end position="20"/>
    </location>
</feature>
<evidence type="ECO:0000256" key="1">
    <source>
        <dbReference type="SAM" id="MobiDB-lite"/>
    </source>
</evidence>
<accession>A0A1X1D014</accession>
<sequence>MKINSPSSNTMSAQLDTQPIGRQAVSPDDVNFFSATMDQTVLHHAPHASGQGVNNLFSNISSMFNNFNEDKKDMNMALRKASRSIDPLTLTKVDGKLSNYYLESSLNAKIVSKTVQGLEKLTNLQ</sequence>
<gene>
    <name evidence="2" type="ORF">HA48_18595</name>
</gene>
<reference evidence="2 3" key="1">
    <citation type="journal article" date="2017" name="Antonie Van Leeuwenhoek">
        <title>Phylogenomic resolution of the bacterial genus Pantoea and its relationship with Erwinia and Tatumella.</title>
        <authorList>
            <person name="Palmer M."/>
            <person name="Steenkamp E.T."/>
            <person name="Coetzee M.P."/>
            <person name="Chan W.Y."/>
            <person name="van Zyl E."/>
            <person name="De Maayer P."/>
            <person name="Coutinho T.A."/>
            <person name="Blom J."/>
            <person name="Smits T.H."/>
            <person name="Duffy B."/>
            <person name="Venter S.N."/>
        </authorList>
    </citation>
    <scope>NUCLEOTIDE SEQUENCE [LARGE SCALE GENOMIC DNA]</scope>
    <source>
        <strain evidence="2 3">LMG 26277</strain>
    </source>
</reference>
<name>A0A1X1D014_9GAMM</name>
<feature type="compositionally biased region" description="Polar residues" evidence="1">
    <location>
        <begin position="1"/>
        <end position="17"/>
    </location>
</feature>
<organism evidence="2 3">
    <name type="scientific">Pantoea wallisii</name>
    <dbReference type="NCBI Taxonomy" id="1076551"/>
    <lineage>
        <taxon>Bacteria</taxon>
        <taxon>Pseudomonadati</taxon>
        <taxon>Pseudomonadota</taxon>
        <taxon>Gammaproteobacteria</taxon>
        <taxon>Enterobacterales</taxon>
        <taxon>Erwiniaceae</taxon>
        <taxon>Pantoea</taxon>
    </lineage>
</organism>
<dbReference type="Pfam" id="PF17001">
    <property type="entry name" value="T3SS_basalb_I"/>
    <property type="match status" value="1"/>
</dbReference>
<dbReference type="Proteomes" id="UP000193104">
    <property type="component" value="Unassembled WGS sequence"/>
</dbReference>
<dbReference type="GO" id="GO:0030254">
    <property type="term" value="P:protein secretion by the type III secretion system"/>
    <property type="evidence" value="ECO:0007669"/>
    <property type="project" value="InterPro"/>
</dbReference>
<keyword evidence="3" id="KW-1185">Reference proteome</keyword>